<name>A0A0N7M8C6_9RHOB</name>
<organism evidence="2 3">
    <name type="scientific">Shimia thalassica</name>
    <dbReference type="NCBI Taxonomy" id="1715693"/>
    <lineage>
        <taxon>Bacteria</taxon>
        <taxon>Pseudomonadati</taxon>
        <taxon>Pseudomonadota</taxon>
        <taxon>Alphaproteobacteria</taxon>
        <taxon>Rhodobacterales</taxon>
        <taxon>Roseobacteraceae</taxon>
    </lineage>
</organism>
<evidence type="ECO:0008006" key="4">
    <source>
        <dbReference type="Google" id="ProtNLM"/>
    </source>
</evidence>
<keyword evidence="3" id="KW-1185">Reference proteome</keyword>
<accession>A0A0N7M8C6</accession>
<proteinExistence type="predicted"/>
<evidence type="ECO:0000256" key="1">
    <source>
        <dbReference type="SAM" id="Phobius"/>
    </source>
</evidence>
<protein>
    <recommendedName>
        <fullName evidence="4">Flp pilus assembly protein, pilin Flp</fullName>
    </recommendedName>
</protein>
<evidence type="ECO:0000313" key="3">
    <source>
        <dbReference type="Proteomes" id="UP000051870"/>
    </source>
</evidence>
<gene>
    <name evidence="2" type="ORF">PH7735_00587</name>
</gene>
<keyword evidence="1" id="KW-0812">Transmembrane</keyword>
<dbReference type="GeneID" id="83879665"/>
<feature type="transmembrane region" description="Helical" evidence="1">
    <location>
        <begin position="20"/>
        <end position="38"/>
    </location>
</feature>
<dbReference type="AlphaFoldDB" id="A0A0N7M8C6"/>
<dbReference type="EMBL" id="CYTW01000001">
    <property type="protein sequence ID" value="CUJ86186.1"/>
    <property type="molecule type" value="Genomic_DNA"/>
</dbReference>
<sequence>MKHFLARFHRNETGAVTVDWVVICAGIVALGIAAMTVIEGGTVGLANDTGSTIQERLND</sequence>
<dbReference type="Proteomes" id="UP000051870">
    <property type="component" value="Unassembled WGS sequence"/>
</dbReference>
<dbReference type="RefSeq" id="WP_058311112.1">
    <property type="nucleotide sequence ID" value="NZ_CANLZE010000001.1"/>
</dbReference>
<reference evidence="3" key="1">
    <citation type="submission" date="2015-09" db="EMBL/GenBank/DDBJ databases">
        <authorList>
            <person name="Rodrigo-Torres Lidia"/>
            <person name="Arahal R.David."/>
        </authorList>
    </citation>
    <scope>NUCLEOTIDE SEQUENCE [LARGE SCALE GENOMIC DNA]</scope>
    <source>
        <strain evidence="3">CECT 7735</strain>
    </source>
</reference>
<keyword evidence="1" id="KW-0472">Membrane</keyword>
<dbReference type="STRING" id="1715693.PH7735_00587"/>
<keyword evidence="1" id="KW-1133">Transmembrane helix</keyword>
<evidence type="ECO:0000313" key="2">
    <source>
        <dbReference type="EMBL" id="CUJ86186.1"/>
    </source>
</evidence>